<feature type="chain" id="PRO_5041777408" description="Pectinesterase" evidence="12">
    <location>
        <begin position="26"/>
        <end position="376"/>
    </location>
</feature>
<dbReference type="GO" id="GO:0030599">
    <property type="term" value="F:pectinesterase activity"/>
    <property type="evidence" value="ECO:0007669"/>
    <property type="project" value="UniProtKB-UniRule"/>
</dbReference>
<dbReference type="EC" id="3.1.1.11" evidence="4 12"/>
<dbReference type="Pfam" id="PF01095">
    <property type="entry name" value="Pectinesterase"/>
    <property type="match status" value="1"/>
</dbReference>
<organism evidence="14 15">
    <name type="scientific">Perilla frutescens var. hirtella</name>
    <name type="common">Perilla citriodora</name>
    <name type="synonym">Perilla setoyensis</name>
    <dbReference type="NCBI Taxonomy" id="608512"/>
    <lineage>
        <taxon>Eukaryota</taxon>
        <taxon>Viridiplantae</taxon>
        <taxon>Streptophyta</taxon>
        <taxon>Embryophyta</taxon>
        <taxon>Tracheophyta</taxon>
        <taxon>Spermatophyta</taxon>
        <taxon>Magnoliopsida</taxon>
        <taxon>eudicotyledons</taxon>
        <taxon>Gunneridae</taxon>
        <taxon>Pentapetalae</taxon>
        <taxon>asterids</taxon>
        <taxon>lamiids</taxon>
        <taxon>Lamiales</taxon>
        <taxon>Lamiaceae</taxon>
        <taxon>Nepetoideae</taxon>
        <taxon>Elsholtzieae</taxon>
        <taxon>Perilla</taxon>
    </lineage>
</organism>
<feature type="domain" description="Pectinesterase catalytic" evidence="13">
    <location>
        <begin position="80"/>
        <end position="365"/>
    </location>
</feature>
<evidence type="ECO:0000256" key="3">
    <source>
        <dbReference type="ARBA" id="ARBA00008891"/>
    </source>
</evidence>
<evidence type="ECO:0000256" key="10">
    <source>
        <dbReference type="ARBA" id="ARBA00047928"/>
    </source>
</evidence>
<dbReference type="SUPFAM" id="SSF51126">
    <property type="entry name" value="Pectin lyase-like"/>
    <property type="match status" value="1"/>
</dbReference>
<dbReference type="PANTHER" id="PTHR31321">
    <property type="entry name" value="ACYL-COA THIOESTER HYDROLASE YBHC-RELATED"/>
    <property type="match status" value="1"/>
</dbReference>
<dbReference type="GO" id="GO:0042545">
    <property type="term" value="P:cell wall modification"/>
    <property type="evidence" value="ECO:0007669"/>
    <property type="project" value="UniProtKB-UniRule"/>
</dbReference>
<comment type="caution">
    <text evidence="14">The sequence shown here is derived from an EMBL/GenBank/DDBJ whole genome shotgun (WGS) entry which is preliminary data.</text>
</comment>
<reference evidence="14 15" key="1">
    <citation type="journal article" date="2021" name="Nat. Commun.">
        <title>Incipient diploidization of the medicinal plant Perilla within 10,000 years.</title>
        <authorList>
            <person name="Zhang Y."/>
            <person name="Shen Q."/>
            <person name="Leng L."/>
            <person name="Zhang D."/>
            <person name="Chen S."/>
            <person name="Shi Y."/>
            <person name="Ning Z."/>
            <person name="Chen S."/>
        </authorList>
    </citation>
    <scope>NUCLEOTIDE SEQUENCE [LARGE SCALE GENOMIC DNA]</scope>
    <source>
        <strain evidence="15">cv. PC099</strain>
    </source>
</reference>
<evidence type="ECO:0000256" key="6">
    <source>
        <dbReference type="ARBA" id="ARBA00022525"/>
    </source>
</evidence>
<dbReference type="InterPro" id="IPR033131">
    <property type="entry name" value="Pectinesterase_Asp_AS"/>
</dbReference>
<feature type="signal peptide" evidence="12">
    <location>
        <begin position="1"/>
        <end position="25"/>
    </location>
</feature>
<dbReference type="Gene3D" id="2.160.20.10">
    <property type="entry name" value="Single-stranded right-handed beta-helix, Pectin lyase-like"/>
    <property type="match status" value="1"/>
</dbReference>
<keyword evidence="7 12" id="KW-0732">Signal</keyword>
<dbReference type="PROSITE" id="PS00503">
    <property type="entry name" value="PECTINESTERASE_2"/>
    <property type="match status" value="1"/>
</dbReference>
<keyword evidence="9 12" id="KW-0063">Aspartyl esterase</keyword>
<comment type="catalytic activity">
    <reaction evidence="10 12">
        <text>[(1-&gt;4)-alpha-D-galacturonosyl methyl ester](n) + n H2O = [(1-&gt;4)-alpha-D-galacturonosyl](n) + n methanol + n H(+)</text>
        <dbReference type="Rhea" id="RHEA:22380"/>
        <dbReference type="Rhea" id="RHEA-COMP:14570"/>
        <dbReference type="Rhea" id="RHEA-COMP:14573"/>
        <dbReference type="ChEBI" id="CHEBI:15377"/>
        <dbReference type="ChEBI" id="CHEBI:15378"/>
        <dbReference type="ChEBI" id="CHEBI:17790"/>
        <dbReference type="ChEBI" id="CHEBI:140522"/>
        <dbReference type="ChEBI" id="CHEBI:140523"/>
        <dbReference type="EC" id="3.1.1.11"/>
    </reaction>
</comment>
<evidence type="ECO:0000256" key="9">
    <source>
        <dbReference type="ARBA" id="ARBA00023085"/>
    </source>
</evidence>
<dbReference type="Proteomes" id="UP001190926">
    <property type="component" value="Unassembled WGS sequence"/>
</dbReference>
<comment type="pathway">
    <text evidence="2 12">Glycan metabolism; pectin degradation; 2-dehydro-3-deoxy-D-gluconate from pectin: step 1/5.</text>
</comment>
<accession>A0AAD4JD08</accession>
<evidence type="ECO:0000256" key="11">
    <source>
        <dbReference type="PROSITE-ProRule" id="PRU10040"/>
    </source>
</evidence>
<protein>
    <recommendedName>
        <fullName evidence="4 12">Pectinesterase</fullName>
        <ecNumber evidence="4 12">3.1.1.11</ecNumber>
    </recommendedName>
</protein>
<keyword evidence="15" id="KW-1185">Reference proteome</keyword>
<evidence type="ECO:0000256" key="8">
    <source>
        <dbReference type="ARBA" id="ARBA00022801"/>
    </source>
</evidence>
<evidence type="ECO:0000259" key="13">
    <source>
        <dbReference type="Pfam" id="PF01095"/>
    </source>
</evidence>
<keyword evidence="8 12" id="KW-0378">Hydrolase</keyword>
<evidence type="ECO:0000256" key="1">
    <source>
        <dbReference type="ARBA" id="ARBA00004191"/>
    </source>
</evidence>
<evidence type="ECO:0000256" key="12">
    <source>
        <dbReference type="RuleBase" id="RU000589"/>
    </source>
</evidence>
<dbReference type="EMBL" id="SDAM02000091">
    <property type="protein sequence ID" value="KAH6830865.1"/>
    <property type="molecule type" value="Genomic_DNA"/>
</dbReference>
<comment type="similarity">
    <text evidence="3">Belongs to the pectinesterase family.</text>
</comment>
<evidence type="ECO:0000256" key="2">
    <source>
        <dbReference type="ARBA" id="ARBA00005184"/>
    </source>
</evidence>
<proteinExistence type="inferred from homology"/>
<dbReference type="InterPro" id="IPR011050">
    <property type="entry name" value="Pectin_lyase_fold/virulence"/>
</dbReference>
<sequence length="376" mass="40712">MKKMSYIIVETLLVFILFFLPIVRSTDNAKLAIPAEKAKLASWFDSTFGAASTVKTASLKPVALSGAAAATGKAGPPKLITVKKDGSGNFKTLTDAIKSIPSGNKQRVIVSIGPGNYTEKVTIPRDKPFITLYGDPKNMPVFVYGGTAAKYGTVDSATLSAESDNFTCVNVKVVNCAPRPDGKIVGAQAAAVRVGGDSAVFYNCKFYGYQDTVFDYKGRHLFKDCYIEGTVDFIFGSAKSVYLNTEIHVIPGDPMSIIAAHAREKDAEDTGFIFVHCSVTGTGRTAVLGRSWFPYPRVVYAFCDLSDVVKPEGWSNNFHPETNSTVFFGEYNNRGPGSNLEKRVKFAKKLSPNEAKPFTNLGYIDAASWLGPPIKL</sequence>
<gene>
    <name evidence="14" type="ORF">C2S53_005789</name>
</gene>
<evidence type="ECO:0000256" key="7">
    <source>
        <dbReference type="ARBA" id="ARBA00022729"/>
    </source>
</evidence>
<feature type="active site" evidence="11">
    <location>
        <position position="232"/>
    </location>
</feature>
<keyword evidence="6" id="KW-0964">Secreted</keyword>
<dbReference type="InterPro" id="IPR012334">
    <property type="entry name" value="Pectin_lyas_fold"/>
</dbReference>
<dbReference type="GO" id="GO:0016829">
    <property type="term" value="F:lyase activity"/>
    <property type="evidence" value="ECO:0007669"/>
    <property type="project" value="UniProtKB-KW"/>
</dbReference>
<evidence type="ECO:0000256" key="5">
    <source>
        <dbReference type="ARBA" id="ARBA00022512"/>
    </source>
</evidence>
<dbReference type="PANTHER" id="PTHR31321:SF87">
    <property type="entry name" value="PECTINESTERASE 63-RELATED"/>
    <property type="match status" value="1"/>
</dbReference>
<dbReference type="AlphaFoldDB" id="A0AAD4JD08"/>
<dbReference type="GO" id="GO:0045490">
    <property type="term" value="P:pectin catabolic process"/>
    <property type="evidence" value="ECO:0007669"/>
    <property type="project" value="UniProtKB-UniRule"/>
</dbReference>
<evidence type="ECO:0000313" key="15">
    <source>
        <dbReference type="Proteomes" id="UP001190926"/>
    </source>
</evidence>
<keyword evidence="5" id="KW-0134">Cell wall</keyword>
<dbReference type="FunFam" id="2.160.20.10:FF:000008">
    <property type="entry name" value="Pectinesterase"/>
    <property type="match status" value="1"/>
</dbReference>
<evidence type="ECO:0000256" key="4">
    <source>
        <dbReference type="ARBA" id="ARBA00013229"/>
    </source>
</evidence>
<comment type="subcellular location">
    <subcellularLocation>
        <location evidence="1">Secreted</location>
        <location evidence="1">Cell wall</location>
    </subcellularLocation>
</comment>
<evidence type="ECO:0000313" key="14">
    <source>
        <dbReference type="EMBL" id="KAH6830865.1"/>
    </source>
</evidence>
<name>A0AAD4JD08_PERFH</name>
<dbReference type="InterPro" id="IPR000070">
    <property type="entry name" value="Pectinesterase_cat"/>
</dbReference>